<proteinExistence type="predicted"/>
<feature type="compositionally biased region" description="Low complexity" evidence="2">
    <location>
        <begin position="135"/>
        <end position="146"/>
    </location>
</feature>
<dbReference type="CDD" id="cd00593">
    <property type="entry name" value="RIBOc"/>
    <property type="match status" value="1"/>
</dbReference>
<accession>A0A562ICV5</accession>
<keyword evidence="5" id="KW-1185">Reference proteome</keyword>
<feature type="region of interest" description="Disordered" evidence="2">
    <location>
        <begin position="99"/>
        <end position="146"/>
    </location>
</feature>
<gene>
    <name evidence="4" type="ORF">JD77_03818</name>
</gene>
<feature type="compositionally biased region" description="Low complexity" evidence="2">
    <location>
        <begin position="99"/>
        <end position="124"/>
    </location>
</feature>
<dbReference type="PROSITE" id="PS50142">
    <property type="entry name" value="RNASE_3_2"/>
    <property type="match status" value="1"/>
</dbReference>
<evidence type="ECO:0000259" key="3">
    <source>
        <dbReference type="PROSITE" id="PS50142"/>
    </source>
</evidence>
<evidence type="ECO:0000256" key="1">
    <source>
        <dbReference type="ARBA" id="ARBA00022801"/>
    </source>
</evidence>
<reference evidence="4 5" key="1">
    <citation type="submission" date="2019-07" db="EMBL/GenBank/DDBJ databases">
        <title>R&amp;d 2014.</title>
        <authorList>
            <person name="Klenk H.-P."/>
        </authorList>
    </citation>
    <scope>NUCLEOTIDE SEQUENCE [LARGE SCALE GENOMIC DNA]</scope>
    <source>
        <strain evidence="4 5">DSM 43868</strain>
    </source>
</reference>
<comment type="caution">
    <text evidence="4">The sequence shown here is derived from an EMBL/GenBank/DDBJ whole genome shotgun (WGS) entry which is preliminary data.</text>
</comment>
<dbReference type="GO" id="GO:0030422">
    <property type="term" value="P:siRNA processing"/>
    <property type="evidence" value="ECO:0007669"/>
    <property type="project" value="TreeGrafter"/>
</dbReference>
<evidence type="ECO:0000313" key="4">
    <source>
        <dbReference type="EMBL" id="TWH68817.1"/>
    </source>
</evidence>
<dbReference type="Proteomes" id="UP000319825">
    <property type="component" value="Unassembled WGS sequence"/>
</dbReference>
<dbReference type="PANTHER" id="PTHR14950">
    <property type="entry name" value="DICER-RELATED"/>
    <property type="match status" value="1"/>
</dbReference>
<dbReference type="EMBL" id="VLKE01000001">
    <property type="protein sequence ID" value="TWH68817.1"/>
    <property type="molecule type" value="Genomic_DNA"/>
</dbReference>
<keyword evidence="1" id="KW-0378">Hydrolase</keyword>
<sequence length="146" mass="15698">MTNDKRRRAPVGHLEAAFGVSIEPDLLERALTHRSYAYENGGLPTNERLEFLGDSVLGVVITTALFHNHPDLPEGQLAKLRASVVNMRALADVARASAPPASARTCCSARGRRAPAGGTRRASSPTPWRPCWARSTSSTGWTPPPS</sequence>
<dbReference type="PANTHER" id="PTHR14950:SF49">
    <property type="entry name" value="RIBONUCLEASE 3-LIKE PROTEIN 2-RELATED"/>
    <property type="match status" value="1"/>
</dbReference>
<dbReference type="Pfam" id="PF14622">
    <property type="entry name" value="Ribonucleas_3_3"/>
    <property type="match status" value="1"/>
</dbReference>
<evidence type="ECO:0000313" key="5">
    <source>
        <dbReference type="Proteomes" id="UP000319825"/>
    </source>
</evidence>
<dbReference type="Gene3D" id="1.10.1520.10">
    <property type="entry name" value="Ribonuclease III domain"/>
    <property type="match status" value="1"/>
</dbReference>
<dbReference type="PROSITE" id="PS00517">
    <property type="entry name" value="RNASE_3_1"/>
    <property type="match status" value="1"/>
</dbReference>
<protein>
    <submittedName>
        <fullName evidence="4">Ribonuclease-3</fullName>
    </submittedName>
</protein>
<dbReference type="InterPro" id="IPR036389">
    <property type="entry name" value="RNase_III_sf"/>
</dbReference>
<dbReference type="GO" id="GO:0003723">
    <property type="term" value="F:RNA binding"/>
    <property type="evidence" value="ECO:0007669"/>
    <property type="project" value="TreeGrafter"/>
</dbReference>
<evidence type="ECO:0000256" key="2">
    <source>
        <dbReference type="SAM" id="MobiDB-lite"/>
    </source>
</evidence>
<dbReference type="AlphaFoldDB" id="A0A562ICV5"/>
<dbReference type="GO" id="GO:0004525">
    <property type="term" value="F:ribonuclease III activity"/>
    <property type="evidence" value="ECO:0007669"/>
    <property type="project" value="InterPro"/>
</dbReference>
<name>A0A562ICV5_MICOL</name>
<dbReference type="SMART" id="SM00535">
    <property type="entry name" value="RIBOc"/>
    <property type="match status" value="1"/>
</dbReference>
<dbReference type="SUPFAM" id="SSF69065">
    <property type="entry name" value="RNase III domain-like"/>
    <property type="match status" value="1"/>
</dbReference>
<organism evidence="4 5">
    <name type="scientific">Micromonospora olivasterospora</name>
    <dbReference type="NCBI Taxonomy" id="1880"/>
    <lineage>
        <taxon>Bacteria</taxon>
        <taxon>Bacillati</taxon>
        <taxon>Actinomycetota</taxon>
        <taxon>Actinomycetes</taxon>
        <taxon>Micromonosporales</taxon>
        <taxon>Micromonosporaceae</taxon>
        <taxon>Micromonospora</taxon>
    </lineage>
</organism>
<feature type="domain" description="RNase III" evidence="3">
    <location>
        <begin position="20"/>
        <end position="95"/>
    </location>
</feature>
<dbReference type="GO" id="GO:0005737">
    <property type="term" value="C:cytoplasm"/>
    <property type="evidence" value="ECO:0007669"/>
    <property type="project" value="TreeGrafter"/>
</dbReference>
<dbReference type="InterPro" id="IPR000999">
    <property type="entry name" value="RNase_III_dom"/>
</dbReference>